<evidence type="ECO:0000313" key="1">
    <source>
        <dbReference type="EMBL" id="MCR0235545.1"/>
    </source>
</evidence>
<dbReference type="Proteomes" id="UP001203972">
    <property type="component" value="Unassembled WGS sequence"/>
</dbReference>
<evidence type="ECO:0000313" key="2">
    <source>
        <dbReference type="Proteomes" id="UP001203972"/>
    </source>
</evidence>
<reference evidence="1" key="1">
    <citation type="journal article" date="2022" name="Clin. Infect. Dis.">
        <title>Association between Clostridium innocuum and antibiotic-associated diarrhea in adults and children: A cross-sectional study and comparative genomics analysis.</title>
        <authorList>
            <person name="Cherny K.E."/>
            <person name="Muscat E.B."/>
            <person name="Balaji A."/>
            <person name="Mukherjee J."/>
            <person name="Ozer E.A."/>
            <person name="Angarone M.P."/>
            <person name="Hauser A.R."/>
            <person name="Sichel J.S."/>
            <person name="Amponsah E."/>
            <person name="Kociolek L.K."/>
        </authorList>
    </citation>
    <scope>NUCLEOTIDE SEQUENCE</scope>
    <source>
        <strain evidence="1">NU1-AC-029v</strain>
    </source>
</reference>
<gene>
    <name evidence="1" type="ORF">MKC95_22550</name>
</gene>
<dbReference type="EMBL" id="JAKTMA010000079">
    <property type="protein sequence ID" value="MCR0235545.1"/>
    <property type="molecule type" value="Genomic_DNA"/>
</dbReference>
<proteinExistence type="predicted"/>
<dbReference type="AlphaFoldDB" id="A0AAP2US83"/>
<sequence>MENGSYVYLFRKFGRCEWYTDVSAKVLFIHCLIKANWRDKESHGTLIKRGTFLTSIRRLSHETGLTDKQVRGGLSRLEKAEAIIYKPAKMNSIIVVLNYDKYQNCDEKQGTQKGTPQNENRAQQEAHLKCDKNPLFINKMNASECMKGTQEDTPESMLRAHKRATTNNIKEYNTLNTYAQIAQSMSDCDTQNSGVILENAFDREHAFNEFWKAYPKKRDKKKSHIKFLSVCKNEQVYQSIMDGLERQVTSADWLKNNGQYIPYPTTWLNGERWNDEVDEFITSSSREIKAGDW</sequence>
<name>A0AAP2US83_CLOIN</name>
<protein>
    <submittedName>
        <fullName evidence="1">Uncharacterized protein</fullName>
    </submittedName>
</protein>
<comment type="caution">
    <text evidence="1">The sequence shown here is derived from an EMBL/GenBank/DDBJ whole genome shotgun (WGS) entry which is preliminary data.</text>
</comment>
<dbReference type="RefSeq" id="WP_008815989.1">
    <property type="nucleotide sequence ID" value="NZ_BAABYY010000002.1"/>
</dbReference>
<accession>A0AAP2US83</accession>
<organism evidence="1 2">
    <name type="scientific">Clostridium innocuum</name>
    <dbReference type="NCBI Taxonomy" id="1522"/>
    <lineage>
        <taxon>Bacteria</taxon>
        <taxon>Bacillati</taxon>
        <taxon>Bacillota</taxon>
        <taxon>Clostridia</taxon>
        <taxon>Eubacteriales</taxon>
        <taxon>Clostridiaceae</taxon>
        <taxon>Clostridium</taxon>
    </lineage>
</organism>